<dbReference type="Pfam" id="PF13505">
    <property type="entry name" value="OMP_b-brl"/>
    <property type="match status" value="1"/>
</dbReference>
<evidence type="ECO:0000256" key="1">
    <source>
        <dbReference type="ARBA" id="ARBA00022729"/>
    </source>
</evidence>
<keyword evidence="2" id="KW-1133">Transmembrane helix</keyword>
<dbReference type="Proteomes" id="UP000245678">
    <property type="component" value="Unassembled WGS sequence"/>
</dbReference>
<sequence>MSHPVNGGKTNFNWLIINYLIFFSNFSVTKCWLCASLHINRQRGGTPRRQTLLQIIMKKLLLSLAFLGFTAIAAHAQSANSDGGKFSIGIEAGLPVGDAHQISNFTIGGSLKYDHPIADQLFLTGSAGYTRFLYKSEIKDLFGKSGEGFIPVKAGLKYYFDDAFFAEGQLGAAFSTENGGGTFFAYAPGIGYSFAGGLEAGVRYEGWSKNGTISQVALRVAFRF</sequence>
<keyword evidence="1" id="KW-0732">Signal</keyword>
<protein>
    <submittedName>
        <fullName evidence="4">OprF-like membrane protein</fullName>
    </submittedName>
</protein>
<organism evidence="4 5">
    <name type="scientific">Mucilaginibacter oryzae</name>
    <dbReference type="NCBI Taxonomy" id="468058"/>
    <lineage>
        <taxon>Bacteria</taxon>
        <taxon>Pseudomonadati</taxon>
        <taxon>Bacteroidota</taxon>
        <taxon>Sphingobacteriia</taxon>
        <taxon>Sphingobacteriales</taxon>
        <taxon>Sphingobacteriaceae</taxon>
        <taxon>Mucilaginibacter</taxon>
    </lineage>
</organism>
<feature type="transmembrane region" description="Helical" evidence="2">
    <location>
        <begin position="12"/>
        <end position="39"/>
    </location>
</feature>
<evidence type="ECO:0000259" key="3">
    <source>
        <dbReference type="Pfam" id="PF13505"/>
    </source>
</evidence>
<keyword evidence="2" id="KW-0812">Transmembrane</keyword>
<name>A0A316HAV8_9SPHI</name>
<gene>
    <name evidence="4" type="ORF">LX99_02495</name>
</gene>
<evidence type="ECO:0000313" key="4">
    <source>
        <dbReference type="EMBL" id="PWK77618.1"/>
    </source>
</evidence>
<accession>A0A316HAV8</accession>
<feature type="domain" description="Outer membrane protein beta-barrel" evidence="3">
    <location>
        <begin position="65"/>
        <end position="224"/>
    </location>
</feature>
<keyword evidence="5" id="KW-1185">Reference proteome</keyword>
<dbReference type="AlphaFoldDB" id="A0A316HAV8"/>
<evidence type="ECO:0000313" key="5">
    <source>
        <dbReference type="Proteomes" id="UP000245678"/>
    </source>
</evidence>
<evidence type="ECO:0000256" key="2">
    <source>
        <dbReference type="SAM" id="Phobius"/>
    </source>
</evidence>
<dbReference type="InterPro" id="IPR027385">
    <property type="entry name" value="Beta-barrel_OMP"/>
</dbReference>
<keyword evidence="2" id="KW-0472">Membrane</keyword>
<proteinExistence type="predicted"/>
<dbReference type="EMBL" id="QGHA01000004">
    <property type="protein sequence ID" value="PWK77618.1"/>
    <property type="molecule type" value="Genomic_DNA"/>
</dbReference>
<dbReference type="InterPro" id="IPR011250">
    <property type="entry name" value="OMP/PagP_B-barrel"/>
</dbReference>
<comment type="caution">
    <text evidence="4">The sequence shown here is derived from an EMBL/GenBank/DDBJ whole genome shotgun (WGS) entry which is preliminary data.</text>
</comment>
<reference evidence="4 5" key="1">
    <citation type="submission" date="2018-05" db="EMBL/GenBank/DDBJ databases">
        <title>Genomic Encyclopedia of Archaeal and Bacterial Type Strains, Phase II (KMG-II): from individual species to whole genera.</title>
        <authorList>
            <person name="Goeker M."/>
        </authorList>
    </citation>
    <scope>NUCLEOTIDE SEQUENCE [LARGE SCALE GENOMIC DNA]</scope>
    <source>
        <strain evidence="4 5">DSM 19975</strain>
    </source>
</reference>
<dbReference type="SUPFAM" id="SSF56925">
    <property type="entry name" value="OMPA-like"/>
    <property type="match status" value="1"/>
</dbReference>
<feature type="transmembrane region" description="Helical" evidence="2">
    <location>
        <begin position="60"/>
        <end position="78"/>
    </location>
</feature>